<dbReference type="PROSITE" id="PS51120">
    <property type="entry name" value="LDLRB"/>
    <property type="match status" value="2"/>
</dbReference>
<reference evidence="2" key="2">
    <citation type="submission" date="2025-08" db="UniProtKB">
        <authorList>
            <consortium name="Ensembl"/>
        </authorList>
    </citation>
    <scope>IDENTIFICATION</scope>
</reference>
<evidence type="ECO:0000256" key="1">
    <source>
        <dbReference type="PROSITE-ProRule" id="PRU00461"/>
    </source>
</evidence>
<dbReference type="Proteomes" id="UP000314982">
    <property type="component" value="Unassembled WGS sequence"/>
</dbReference>
<dbReference type="PANTHER" id="PTHR46513">
    <property type="entry name" value="VITELLOGENIN RECEPTOR-LIKE PROTEIN-RELATED-RELATED"/>
    <property type="match status" value="1"/>
</dbReference>
<reference evidence="3" key="1">
    <citation type="submission" date="2018-06" db="EMBL/GenBank/DDBJ databases">
        <title>Genome assembly of Danube salmon.</title>
        <authorList>
            <person name="Macqueen D.J."/>
            <person name="Gundappa M.K."/>
        </authorList>
    </citation>
    <scope>NUCLEOTIDE SEQUENCE [LARGE SCALE GENOMIC DNA]</scope>
</reference>
<dbReference type="GeneTree" id="ENSGT00940000166603"/>
<feature type="repeat" description="LDL-receptor class B" evidence="1">
    <location>
        <begin position="55"/>
        <end position="98"/>
    </location>
</feature>
<dbReference type="Pfam" id="PF00058">
    <property type="entry name" value="Ldl_recept_b"/>
    <property type="match status" value="2"/>
</dbReference>
<dbReference type="SMART" id="SM00135">
    <property type="entry name" value="LY"/>
    <property type="match status" value="2"/>
</dbReference>
<evidence type="ECO:0000313" key="3">
    <source>
        <dbReference type="Proteomes" id="UP000314982"/>
    </source>
</evidence>
<proteinExistence type="predicted"/>
<dbReference type="Ensembl" id="ENSHHUT00000026659.1">
    <property type="protein sequence ID" value="ENSHHUP00000025648.1"/>
    <property type="gene ID" value="ENSHHUG00000016184.1"/>
</dbReference>
<reference evidence="2" key="3">
    <citation type="submission" date="2025-09" db="UniProtKB">
        <authorList>
            <consortium name="Ensembl"/>
        </authorList>
    </citation>
    <scope>IDENTIFICATION</scope>
</reference>
<dbReference type="AlphaFoldDB" id="A0A4W5LIE4"/>
<name>A0A4W5LIE4_9TELE</name>
<dbReference type="Gene3D" id="2.120.10.30">
    <property type="entry name" value="TolB, C-terminal domain"/>
    <property type="match status" value="1"/>
</dbReference>
<accession>A0A4W5LIE4</accession>
<dbReference type="GO" id="GO:0005886">
    <property type="term" value="C:plasma membrane"/>
    <property type="evidence" value="ECO:0007669"/>
    <property type="project" value="TreeGrafter"/>
</dbReference>
<evidence type="ECO:0000313" key="2">
    <source>
        <dbReference type="Ensembl" id="ENSHHUP00000025648.1"/>
    </source>
</evidence>
<sequence length="99" mass="11124">MPRGIAVDWVAGNLYWTDSGRDVIEVAQMSGQYRKTLISGMIDEPYAIVVDPQRGTMYWADWGNHPKIETAAMDGTLRQTLVHENIQWPTGLYSVIVVA</sequence>
<keyword evidence="3" id="KW-1185">Reference proteome</keyword>
<protein>
    <submittedName>
        <fullName evidence="2">Uncharacterized protein</fullName>
    </submittedName>
</protein>
<dbReference type="InterPro" id="IPR000033">
    <property type="entry name" value="LDLR_classB_rpt"/>
</dbReference>
<dbReference type="GO" id="GO:0042813">
    <property type="term" value="F:Wnt receptor activity"/>
    <property type="evidence" value="ECO:0007669"/>
    <property type="project" value="TreeGrafter"/>
</dbReference>
<dbReference type="PANTHER" id="PTHR46513:SF37">
    <property type="entry name" value="LDL RECEPTOR RELATED PROTEIN 1-RELATED"/>
    <property type="match status" value="1"/>
</dbReference>
<dbReference type="SUPFAM" id="SSF63825">
    <property type="entry name" value="YWTD domain"/>
    <property type="match status" value="1"/>
</dbReference>
<dbReference type="GO" id="GO:0017147">
    <property type="term" value="F:Wnt-protein binding"/>
    <property type="evidence" value="ECO:0007669"/>
    <property type="project" value="TreeGrafter"/>
</dbReference>
<dbReference type="InterPro" id="IPR011042">
    <property type="entry name" value="6-blade_b-propeller_TolB-like"/>
</dbReference>
<dbReference type="InterPro" id="IPR050778">
    <property type="entry name" value="Cueball_EGF_LRP_Nidogen"/>
</dbReference>
<organism evidence="2 3">
    <name type="scientific">Hucho hucho</name>
    <name type="common">huchen</name>
    <dbReference type="NCBI Taxonomy" id="62062"/>
    <lineage>
        <taxon>Eukaryota</taxon>
        <taxon>Metazoa</taxon>
        <taxon>Chordata</taxon>
        <taxon>Craniata</taxon>
        <taxon>Vertebrata</taxon>
        <taxon>Euteleostomi</taxon>
        <taxon>Actinopterygii</taxon>
        <taxon>Neopterygii</taxon>
        <taxon>Teleostei</taxon>
        <taxon>Protacanthopterygii</taxon>
        <taxon>Salmoniformes</taxon>
        <taxon>Salmonidae</taxon>
        <taxon>Salmoninae</taxon>
        <taxon>Hucho</taxon>
    </lineage>
</organism>
<feature type="repeat" description="LDL-receptor class B" evidence="1">
    <location>
        <begin position="12"/>
        <end position="54"/>
    </location>
</feature>
<dbReference type="GO" id="GO:0060070">
    <property type="term" value="P:canonical Wnt signaling pathway"/>
    <property type="evidence" value="ECO:0007669"/>
    <property type="project" value="TreeGrafter"/>
</dbReference>